<dbReference type="AlphaFoldDB" id="A0A0M0L727"/>
<protein>
    <recommendedName>
        <fullName evidence="2">HD domain-containing protein</fullName>
    </recommendedName>
</protein>
<keyword evidence="1" id="KW-0547">Nucleotide-binding</keyword>
<dbReference type="PANTHER" id="PTHR47545:SF1">
    <property type="entry name" value="MULTIFUNCTIONAL CCA PROTEIN"/>
    <property type="match status" value="1"/>
</dbReference>
<keyword evidence="4" id="KW-1185">Reference proteome</keyword>
<dbReference type="RefSeq" id="WP_053401540.1">
    <property type="nucleotide sequence ID" value="NZ_LILC01000013.1"/>
</dbReference>
<dbReference type="SUPFAM" id="SSF109604">
    <property type="entry name" value="HD-domain/PDEase-like"/>
    <property type="match status" value="1"/>
</dbReference>
<organism evidence="3 4">
    <name type="scientific">Priestia koreensis</name>
    <dbReference type="NCBI Taxonomy" id="284581"/>
    <lineage>
        <taxon>Bacteria</taxon>
        <taxon>Bacillati</taxon>
        <taxon>Bacillota</taxon>
        <taxon>Bacilli</taxon>
        <taxon>Bacillales</taxon>
        <taxon>Bacillaceae</taxon>
        <taxon>Priestia</taxon>
    </lineage>
</organism>
<dbReference type="PANTHER" id="PTHR47545">
    <property type="entry name" value="MULTIFUNCTIONAL CCA PROTEIN"/>
    <property type="match status" value="1"/>
</dbReference>
<dbReference type="Gene3D" id="3.40.50.300">
    <property type="entry name" value="P-loop containing nucleotide triphosphate hydrolases"/>
    <property type="match status" value="1"/>
</dbReference>
<evidence type="ECO:0000313" key="3">
    <source>
        <dbReference type="EMBL" id="KOO46448.1"/>
    </source>
</evidence>
<feature type="domain" description="HD" evidence="2">
    <location>
        <begin position="204"/>
        <end position="296"/>
    </location>
</feature>
<dbReference type="InterPro" id="IPR006674">
    <property type="entry name" value="HD_domain"/>
</dbReference>
<evidence type="ECO:0000313" key="4">
    <source>
        <dbReference type="Proteomes" id="UP000037558"/>
    </source>
</evidence>
<name>A0A0M0L727_9BACI</name>
<dbReference type="InterPro" id="IPR050124">
    <property type="entry name" value="tRNA_CCA-adding_enzyme"/>
</dbReference>
<dbReference type="SUPFAM" id="SSF52540">
    <property type="entry name" value="P-loop containing nucleoside triphosphate hydrolases"/>
    <property type="match status" value="1"/>
</dbReference>
<dbReference type="InterPro" id="IPR027417">
    <property type="entry name" value="P-loop_NTPase"/>
</dbReference>
<evidence type="ECO:0000259" key="2">
    <source>
        <dbReference type="Pfam" id="PF01966"/>
    </source>
</evidence>
<dbReference type="GO" id="GO:0000166">
    <property type="term" value="F:nucleotide binding"/>
    <property type="evidence" value="ECO:0007669"/>
    <property type="project" value="UniProtKB-KW"/>
</dbReference>
<proteinExistence type="predicted"/>
<dbReference type="Pfam" id="PF01966">
    <property type="entry name" value="HD"/>
    <property type="match status" value="1"/>
</dbReference>
<accession>A0A0M0L727</accession>
<dbReference type="STRING" id="284581.AMD01_11510"/>
<dbReference type="EMBL" id="LILC01000013">
    <property type="protein sequence ID" value="KOO46448.1"/>
    <property type="molecule type" value="Genomic_DNA"/>
</dbReference>
<comment type="caution">
    <text evidence="3">The sequence shown here is derived from an EMBL/GenBank/DDBJ whole genome shotgun (WGS) entry which is preliminary data.</text>
</comment>
<sequence>MSKFIMMVGLPASGKSTLARQLSMQENGVVLSSDELRKELFGNVNDQSQNVRVFEEMNKRANMHLLRGETVIYDATNLIRKKRVHLINYVIKANEKVAYYINNHLTDIQYQDEHRTRKVGNSVIDKMYKALHIPVMNEGWDDVIYFNDGVGRASETRNALEAAVTSGASHDELIPQLAAVIPEFMDIFNVSQDSTYHSFSISRHIYYVYKYVLEKYEGKDRLIMLWAALFHDLGKGYCKSFTTRKGEETRYAHFIGHEFVSSQLAAYWLTQLGYEDSIVQRVSTLVQFHMIPLSASEKKMKEIHDLLGADLFQKLLFLHEADMAGK</sequence>
<reference evidence="4" key="1">
    <citation type="submission" date="2015-08" db="EMBL/GenBank/DDBJ databases">
        <title>Fjat-14210 dsm16467.</title>
        <authorList>
            <person name="Liu B."/>
            <person name="Wang J."/>
            <person name="Zhu Y."/>
            <person name="Liu G."/>
            <person name="Chen Q."/>
            <person name="Chen Z."/>
            <person name="Lan J."/>
            <person name="Che J."/>
            <person name="Ge C."/>
            <person name="Shi H."/>
            <person name="Pan Z."/>
            <person name="Liu X."/>
        </authorList>
    </citation>
    <scope>NUCLEOTIDE SEQUENCE [LARGE SCALE GENOMIC DNA]</scope>
    <source>
        <strain evidence="4">DSM 16467</strain>
    </source>
</reference>
<dbReference type="Gene3D" id="1.10.3090.10">
    <property type="entry name" value="cca-adding enzyme, domain 2"/>
    <property type="match status" value="1"/>
</dbReference>
<evidence type="ECO:0000256" key="1">
    <source>
        <dbReference type="ARBA" id="ARBA00022741"/>
    </source>
</evidence>
<dbReference type="Pfam" id="PF13671">
    <property type="entry name" value="AAA_33"/>
    <property type="match status" value="1"/>
</dbReference>
<gene>
    <name evidence="3" type="ORF">AMD01_11510</name>
</gene>
<dbReference type="PATRIC" id="fig|284581.3.peg.2416"/>
<dbReference type="Proteomes" id="UP000037558">
    <property type="component" value="Unassembled WGS sequence"/>
</dbReference>